<dbReference type="Proteomes" id="UP001595858">
    <property type="component" value="Unassembled WGS sequence"/>
</dbReference>
<dbReference type="RefSeq" id="WP_344143774.1">
    <property type="nucleotide sequence ID" value="NZ_BAAAQI010000008.1"/>
</dbReference>
<evidence type="ECO:0000313" key="3">
    <source>
        <dbReference type="EMBL" id="MFC4868354.1"/>
    </source>
</evidence>
<gene>
    <name evidence="3" type="ORF">ACFPCZ_17105</name>
</gene>
<keyword evidence="2" id="KW-1133">Transmembrane helix</keyword>
<keyword evidence="2" id="KW-0812">Transmembrane</keyword>
<accession>A0ABV9SPB0</accession>
<dbReference type="EMBL" id="JBHSIY010000014">
    <property type="protein sequence ID" value="MFC4868354.1"/>
    <property type="molecule type" value="Genomic_DNA"/>
</dbReference>
<evidence type="ECO:0000256" key="1">
    <source>
        <dbReference type="SAM" id="MobiDB-lite"/>
    </source>
</evidence>
<evidence type="ECO:0000256" key="2">
    <source>
        <dbReference type="SAM" id="Phobius"/>
    </source>
</evidence>
<feature type="region of interest" description="Disordered" evidence="1">
    <location>
        <begin position="1"/>
        <end position="35"/>
    </location>
</feature>
<comment type="caution">
    <text evidence="3">The sequence shown here is derived from an EMBL/GenBank/DDBJ whole genome shotgun (WGS) entry which is preliminary data.</text>
</comment>
<feature type="transmembrane region" description="Helical" evidence="2">
    <location>
        <begin position="101"/>
        <end position="122"/>
    </location>
</feature>
<feature type="transmembrane region" description="Helical" evidence="2">
    <location>
        <begin position="128"/>
        <end position="145"/>
    </location>
</feature>
<protein>
    <recommendedName>
        <fullName evidence="5">DUF1707 domain-containing protein</fullName>
    </recommendedName>
</protein>
<keyword evidence="4" id="KW-1185">Reference proteome</keyword>
<organism evidence="3 4">
    <name type="scientific">Streptomonospora arabica</name>
    <dbReference type="NCBI Taxonomy" id="412417"/>
    <lineage>
        <taxon>Bacteria</taxon>
        <taxon>Bacillati</taxon>
        <taxon>Actinomycetota</taxon>
        <taxon>Actinomycetes</taxon>
        <taxon>Streptosporangiales</taxon>
        <taxon>Nocardiopsidaceae</taxon>
        <taxon>Streptomonospora</taxon>
    </lineage>
</organism>
<feature type="region of interest" description="Disordered" evidence="1">
    <location>
        <begin position="74"/>
        <end position="95"/>
    </location>
</feature>
<name>A0ABV9SPB0_9ACTN</name>
<keyword evidence="2" id="KW-0472">Membrane</keyword>
<proteinExistence type="predicted"/>
<evidence type="ECO:0008006" key="5">
    <source>
        <dbReference type="Google" id="ProtNLM"/>
    </source>
</evidence>
<reference evidence="4" key="1">
    <citation type="journal article" date="2019" name="Int. J. Syst. Evol. Microbiol.">
        <title>The Global Catalogue of Microorganisms (GCM) 10K type strain sequencing project: providing services to taxonomists for standard genome sequencing and annotation.</title>
        <authorList>
            <consortium name="The Broad Institute Genomics Platform"/>
            <consortium name="The Broad Institute Genome Sequencing Center for Infectious Disease"/>
            <person name="Wu L."/>
            <person name="Ma J."/>
        </authorList>
    </citation>
    <scope>NUCLEOTIDE SEQUENCE [LARGE SCALE GENOMIC DNA]</scope>
    <source>
        <strain evidence="4">CGMCC 4.7304</strain>
    </source>
</reference>
<evidence type="ECO:0000313" key="4">
    <source>
        <dbReference type="Proteomes" id="UP001595858"/>
    </source>
</evidence>
<feature type="compositionally biased region" description="Low complexity" evidence="1">
    <location>
        <begin position="1"/>
        <end position="20"/>
    </location>
</feature>
<sequence length="147" mass="14948">MADDISPATARSAPPTADSPAPAPTGGAGAGAPGADIADSLRAARELGPDYDDAIAAAIVERLDRAVDERVGHRLAETGGDAQAPGRTPDGNDRAWSDPRLVMGLLGMCFVIPLSAIAGSFMGAPGVILAWVGTLLFYLVSVIGIRR</sequence>